<dbReference type="PANTHER" id="PTHR33735:SF10">
    <property type="entry name" value="EXPRESSED PROTEIN"/>
    <property type="match status" value="1"/>
</dbReference>
<keyword evidence="2" id="KW-1185">Reference proteome</keyword>
<dbReference type="Proteomes" id="UP000826271">
    <property type="component" value="Unassembled WGS sequence"/>
</dbReference>
<evidence type="ECO:0000313" key="2">
    <source>
        <dbReference type="Proteomes" id="UP000826271"/>
    </source>
</evidence>
<accession>A0AAV6WNZ1</accession>
<reference evidence="1" key="1">
    <citation type="submission" date="2019-10" db="EMBL/GenBank/DDBJ databases">
        <authorList>
            <person name="Zhang R."/>
            <person name="Pan Y."/>
            <person name="Wang J."/>
            <person name="Ma R."/>
            <person name="Yu S."/>
        </authorList>
    </citation>
    <scope>NUCLEOTIDE SEQUENCE</scope>
    <source>
        <strain evidence="1">LA-IB0</strain>
        <tissue evidence="1">Leaf</tissue>
    </source>
</reference>
<organism evidence="1 2">
    <name type="scientific">Buddleja alternifolia</name>
    <dbReference type="NCBI Taxonomy" id="168488"/>
    <lineage>
        <taxon>Eukaryota</taxon>
        <taxon>Viridiplantae</taxon>
        <taxon>Streptophyta</taxon>
        <taxon>Embryophyta</taxon>
        <taxon>Tracheophyta</taxon>
        <taxon>Spermatophyta</taxon>
        <taxon>Magnoliopsida</taxon>
        <taxon>eudicotyledons</taxon>
        <taxon>Gunneridae</taxon>
        <taxon>Pentapetalae</taxon>
        <taxon>asterids</taxon>
        <taxon>lamiids</taxon>
        <taxon>Lamiales</taxon>
        <taxon>Scrophulariaceae</taxon>
        <taxon>Buddlejeae</taxon>
        <taxon>Buddleja</taxon>
    </lineage>
</organism>
<dbReference type="EMBL" id="WHWC01000015">
    <property type="protein sequence ID" value="KAG8368633.1"/>
    <property type="molecule type" value="Genomic_DNA"/>
</dbReference>
<comment type="caution">
    <text evidence="1">The sequence shown here is derived from an EMBL/GenBank/DDBJ whole genome shotgun (WGS) entry which is preliminary data.</text>
</comment>
<dbReference type="AlphaFoldDB" id="A0AAV6WNZ1"/>
<protein>
    <submittedName>
        <fullName evidence="1">Uncharacterized protein</fullName>
    </submittedName>
</protein>
<dbReference type="PANTHER" id="PTHR33735">
    <property type="entry name" value="EXPRESSED PROTEIN"/>
    <property type="match status" value="1"/>
</dbReference>
<evidence type="ECO:0000313" key="1">
    <source>
        <dbReference type="EMBL" id="KAG8368633.1"/>
    </source>
</evidence>
<sequence>MFNMAAKNSSSYKLQALVAVLNRYRVVSGGTWRSHQFHHHYLPSSKLGYGGSAGQELRFLSATSRRYSEPKLEIQLSKEVQPPLAAPLKFGFANWVKWLLGSVLSLMLPFWKNKWDKLLILGGRVEKVVEEVEVVAEVVEKVATTADKALEAAANELPDNSKLKEAAQYMEHVSNIVVQDAQLVENIIHKVDDLKQDLEDMETIVEPIVEKIIKIQHPKN</sequence>
<gene>
    <name evidence="1" type="ORF">BUALT_Bualt15G0065900</name>
</gene>
<proteinExistence type="predicted"/>
<name>A0AAV6WNZ1_9LAMI</name>